<feature type="transmembrane region" description="Helical" evidence="1">
    <location>
        <begin position="58"/>
        <end position="78"/>
    </location>
</feature>
<name>A0A9W6M6M0_9MICO</name>
<dbReference type="Pfam" id="PF14017">
    <property type="entry name" value="DUF4233"/>
    <property type="match status" value="1"/>
</dbReference>
<evidence type="ECO:0000256" key="1">
    <source>
        <dbReference type="SAM" id="Phobius"/>
    </source>
</evidence>
<dbReference type="EMBL" id="BSER01000009">
    <property type="protein sequence ID" value="GLJ96031.1"/>
    <property type="molecule type" value="Genomic_DNA"/>
</dbReference>
<organism evidence="2 3">
    <name type="scientific">Microbacterium dextranolyticum</name>
    <dbReference type="NCBI Taxonomy" id="36806"/>
    <lineage>
        <taxon>Bacteria</taxon>
        <taxon>Bacillati</taxon>
        <taxon>Actinomycetota</taxon>
        <taxon>Actinomycetes</taxon>
        <taxon>Micrococcales</taxon>
        <taxon>Microbacteriaceae</taxon>
        <taxon>Microbacterium</taxon>
    </lineage>
</organism>
<feature type="transmembrane region" description="Helical" evidence="1">
    <location>
        <begin position="25"/>
        <end position="46"/>
    </location>
</feature>
<protein>
    <recommendedName>
        <fullName evidence="4">DUF4233 domain-containing protein</fullName>
    </recommendedName>
</protein>
<proteinExistence type="predicted"/>
<dbReference type="RefSeq" id="WP_204963526.1">
    <property type="nucleotide sequence ID" value="NZ_BAAAUR010000001.1"/>
</dbReference>
<dbReference type="AlphaFoldDB" id="A0A9W6M6M0"/>
<dbReference type="Proteomes" id="UP001142291">
    <property type="component" value="Unassembled WGS sequence"/>
</dbReference>
<evidence type="ECO:0008006" key="4">
    <source>
        <dbReference type="Google" id="ProtNLM"/>
    </source>
</evidence>
<dbReference type="InterPro" id="IPR025327">
    <property type="entry name" value="DUF4233"/>
</dbReference>
<sequence length="139" mass="14469">MTDATEDEPAARAPRVRRRRGAAESLASVVLGFESIIVFLGGLAVYGLGALPDAIPDVWGIVGGVALAVFMVATTAVLRHRWGIALGWVWQALIALAAFLVPALVIVAVIFGAMYAYATIKGGTLDRRNAAPAAPNNGD</sequence>
<keyword evidence="3" id="KW-1185">Reference proteome</keyword>
<evidence type="ECO:0000313" key="3">
    <source>
        <dbReference type="Proteomes" id="UP001142291"/>
    </source>
</evidence>
<feature type="transmembrane region" description="Helical" evidence="1">
    <location>
        <begin position="90"/>
        <end position="118"/>
    </location>
</feature>
<gene>
    <name evidence="2" type="ORF">GCM10017591_20940</name>
</gene>
<keyword evidence="1" id="KW-0472">Membrane</keyword>
<keyword evidence="1" id="KW-1133">Transmembrane helix</keyword>
<comment type="caution">
    <text evidence="2">The sequence shown here is derived from an EMBL/GenBank/DDBJ whole genome shotgun (WGS) entry which is preliminary data.</text>
</comment>
<accession>A0A9W6M6M0</accession>
<reference evidence="2" key="2">
    <citation type="submission" date="2023-01" db="EMBL/GenBank/DDBJ databases">
        <authorList>
            <person name="Sun Q."/>
            <person name="Evtushenko L."/>
        </authorList>
    </citation>
    <scope>NUCLEOTIDE SEQUENCE</scope>
    <source>
        <strain evidence="2">VKM Ac-1940</strain>
    </source>
</reference>
<keyword evidence="1" id="KW-0812">Transmembrane</keyword>
<evidence type="ECO:0000313" key="2">
    <source>
        <dbReference type="EMBL" id="GLJ96031.1"/>
    </source>
</evidence>
<reference evidence="2" key="1">
    <citation type="journal article" date="2014" name="Int. J. Syst. Evol. Microbiol.">
        <title>Complete genome sequence of Corynebacterium casei LMG S-19264T (=DSM 44701T), isolated from a smear-ripened cheese.</title>
        <authorList>
            <consortium name="US DOE Joint Genome Institute (JGI-PGF)"/>
            <person name="Walter F."/>
            <person name="Albersmeier A."/>
            <person name="Kalinowski J."/>
            <person name="Ruckert C."/>
        </authorList>
    </citation>
    <scope>NUCLEOTIDE SEQUENCE</scope>
    <source>
        <strain evidence="2">VKM Ac-1940</strain>
    </source>
</reference>